<dbReference type="EnsemblMetazoa" id="CapteT23273">
    <property type="protein sequence ID" value="CapteP23273"/>
    <property type="gene ID" value="CapteG23273"/>
</dbReference>
<gene>
    <name evidence="12" type="ORF">CAPTEDRAFT_23273</name>
</gene>
<feature type="transmembrane region" description="Helical" evidence="10">
    <location>
        <begin position="117"/>
        <end position="136"/>
    </location>
</feature>
<accession>R7VEU5</accession>
<evidence type="ECO:0000256" key="9">
    <source>
        <dbReference type="RuleBase" id="RU000688"/>
    </source>
</evidence>
<dbReference type="Gene3D" id="1.20.1070.10">
    <property type="entry name" value="Rhodopsin 7-helix transmembrane proteins"/>
    <property type="match status" value="1"/>
</dbReference>
<reference evidence="12 14" key="2">
    <citation type="journal article" date="2013" name="Nature">
        <title>Insights into bilaterian evolution from three spiralian genomes.</title>
        <authorList>
            <person name="Simakov O."/>
            <person name="Marletaz F."/>
            <person name="Cho S.J."/>
            <person name="Edsinger-Gonzales E."/>
            <person name="Havlak P."/>
            <person name="Hellsten U."/>
            <person name="Kuo D.H."/>
            <person name="Larsson T."/>
            <person name="Lv J."/>
            <person name="Arendt D."/>
            <person name="Savage R."/>
            <person name="Osoegawa K."/>
            <person name="de Jong P."/>
            <person name="Grimwood J."/>
            <person name="Chapman J.A."/>
            <person name="Shapiro H."/>
            <person name="Aerts A."/>
            <person name="Otillar R.P."/>
            <person name="Terry A.Y."/>
            <person name="Boore J.L."/>
            <person name="Grigoriev I.V."/>
            <person name="Lindberg D.R."/>
            <person name="Seaver E.C."/>
            <person name="Weisblat D.A."/>
            <person name="Putnam N.H."/>
            <person name="Rokhsar D.S."/>
        </authorList>
    </citation>
    <scope>NUCLEOTIDE SEQUENCE</scope>
    <source>
        <strain evidence="12 14">I ESC-2004</strain>
    </source>
</reference>
<dbReference type="PRINTS" id="PR01012">
    <property type="entry name" value="NRPEPTIDEYR"/>
</dbReference>
<dbReference type="GO" id="GO:0004983">
    <property type="term" value="F:neuropeptide Y receptor activity"/>
    <property type="evidence" value="ECO:0007669"/>
    <property type="project" value="InterPro"/>
</dbReference>
<evidence type="ECO:0000256" key="2">
    <source>
        <dbReference type="ARBA" id="ARBA00010663"/>
    </source>
</evidence>
<keyword evidence="3 9" id="KW-0812">Transmembrane</keyword>
<dbReference type="PROSITE" id="PS00237">
    <property type="entry name" value="G_PROTEIN_RECEP_F1_1"/>
    <property type="match status" value="1"/>
</dbReference>
<dbReference type="EMBL" id="AMQN01018367">
    <property type="status" value="NOT_ANNOTATED_CDS"/>
    <property type="molecule type" value="Genomic_DNA"/>
</dbReference>
<evidence type="ECO:0000256" key="10">
    <source>
        <dbReference type="SAM" id="Phobius"/>
    </source>
</evidence>
<evidence type="ECO:0000256" key="5">
    <source>
        <dbReference type="ARBA" id="ARBA00023040"/>
    </source>
</evidence>
<proteinExistence type="inferred from homology"/>
<sequence>VIYTLAYSVVCVSGIIGNSLVVCVVYRNTRMHSITNYFIVNLAIADILVCCFCLPITLLSNLFTGWRLGAVMCKAAPFLQGVAVSASVNTLAAVAFDRYLAICRTLQVTLTSRASRLILVSIWVWAPAIMTPWAIYYKQQPYSSSVDICRQVWPLPDMERWFFLGVIFLTCYTIPLAFISAFYVLISCRVWHRNAPGVHSSSQVIHKSKVKVLKMMIVVVILFAFSWLPLYSVTVRLYFGPPLDERSTEFGLIYQIIVPVAQWLGLSNSCVNPIIYCFFSNKFRTGFKDLCIHCCRSRE</sequence>
<dbReference type="InterPro" id="IPR000611">
    <property type="entry name" value="NPY_rcpt"/>
</dbReference>
<evidence type="ECO:0000313" key="14">
    <source>
        <dbReference type="Proteomes" id="UP000014760"/>
    </source>
</evidence>
<feature type="domain" description="G-protein coupled receptors family 1 profile" evidence="11">
    <location>
        <begin position="17"/>
        <end position="276"/>
    </location>
</feature>
<dbReference type="Proteomes" id="UP000014760">
    <property type="component" value="Unassembled WGS sequence"/>
</dbReference>
<evidence type="ECO:0000259" key="11">
    <source>
        <dbReference type="PROSITE" id="PS50262"/>
    </source>
</evidence>
<dbReference type="EMBL" id="AMQN01018365">
    <property type="status" value="NOT_ANNOTATED_CDS"/>
    <property type="molecule type" value="Genomic_DNA"/>
</dbReference>
<keyword evidence="6 10" id="KW-0472">Membrane</keyword>
<dbReference type="AlphaFoldDB" id="R7VEU5"/>
<feature type="transmembrane region" description="Helical" evidence="10">
    <location>
        <begin position="78"/>
        <end position="96"/>
    </location>
</feature>
<feature type="transmembrane region" description="Helical" evidence="10">
    <location>
        <begin position="38"/>
        <end position="58"/>
    </location>
</feature>
<evidence type="ECO:0000256" key="1">
    <source>
        <dbReference type="ARBA" id="ARBA00004141"/>
    </source>
</evidence>
<dbReference type="EMBL" id="KB294251">
    <property type="protein sequence ID" value="ELU14821.1"/>
    <property type="molecule type" value="Genomic_DNA"/>
</dbReference>
<comment type="similarity">
    <text evidence="2 9">Belongs to the G-protein coupled receptor 1 family.</text>
</comment>
<reference evidence="14" key="1">
    <citation type="submission" date="2012-12" db="EMBL/GenBank/DDBJ databases">
        <authorList>
            <person name="Hellsten U."/>
            <person name="Grimwood J."/>
            <person name="Chapman J.A."/>
            <person name="Shapiro H."/>
            <person name="Aerts A."/>
            <person name="Otillar R.P."/>
            <person name="Terry A.Y."/>
            <person name="Boore J.L."/>
            <person name="Simakov O."/>
            <person name="Marletaz F."/>
            <person name="Cho S.-J."/>
            <person name="Edsinger-Gonzales E."/>
            <person name="Havlak P."/>
            <person name="Kuo D.-H."/>
            <person name="Larsson T."/>
            <person name="Lv J."/>
            <person name="Arendt D."/>
            <person name="Savage R."/>
            <person name="Osoegawa K."/>
            <person name="de Jong P."/>
            <person name="Lindberg D.R."/>
            <person name="Seaver E.C."/>
            <person name="Weisblat D.A."/>
            <person name="Putnam N.H."/>
            <person name="Grigoriev I.V."/>
            <person name="Rokhsar D.S."/>
        </authorList>
    </citation>
    <scope>NUCLEOTIDE SEQUENCE</scope>
    <source>
        <strain evidence="14">I ESC-2004</strain>
    </source>
</reference>
<keyword evidence="8 9" id="KW-0807">Transducer</keyword>
<comment type="subcellular location">
    <subcellularLocation>
        <location evidence="1">Membrane</location>
        <topology evidence="1">Multi-pass membrane protein</topology>
    </subcellularLocation>
</comment>
<feature type="transmembrane region" description="Helical" evidence="10">
    <location>
        <begin position="161"/>
        <end position="191"/>
    </location>
</feature>
<evidence type="ECO:0000256" key="8">
    <source>
        <dbReference type="ARBA" id="ARBA00023224"/>
    </source>
</evidence>
<dbReference type="GO" id="GO:0005886">
    <property type="term" value="C:plasma membrane"/>
    <property type="evidence" value="ECO:0007669"/>
    <property type="project" value="TreeGrafter"/>
</dbReference>
<keyword evidence="14" id="KW-1185">Reference proteome</keyword>
<evidence type="ECO:0000313" key="13">
    <source>
        <dbReference type="EnsemblMetazoa" id="CapteP23273"/>
    </source>
</evidence>
<dbReference type="EMBL" id="AMQN01018366">
    <property type="status" value="NOT_ANNOTATED_CDS"/>
    <property type="molecule type" value="Genomic_DNA"/>
</dbReference>
<dbReference type="PRINTS" id="PR00237">
    <property type="entry name" value="GPCRRHODOPSN"/>
</dbReference>
<reference evidence="13" key="3">
    <citation type="submission" date="2015-06" db="UniProtKB">
        <authorList>
            <consortium name="EnsemblMetazoa"/>
        </authorList>
    </citation>
    <scope>IDENTIFICATION</scope>
</reference>
<feature type="non-terminal residue" evidence="12">
    <location>
        <position position="1"/>
    </location>
</feature>
<keyword evidence="4 10" id="KW-1133">Transmembrane helix</keyword>
<dbReference type="SUPFAM" id="SSF81321">
    <property type="entry name" value="Family A G protein-coupled receptor-like"/>
    <property type="match status" value="1"/>
</dbReference>
<evidence type="ECO:0000256" key="3">
    <source>
        <dbReference type="ARBA" id="ARBA00022692"/>
    </source>
</evidence>
<keyword evidence="7 9" id="KW-0675">Receptor</keyword>
<name>R7VEU5_CAPTE</name>
<dbReference type="OrthoDB" id="5975505at2759"/>
<dbReference type="InterPro" id="IPR000276">
    <property type="entry name" value="GPCR_Rhodpsn"/>
</dbReference>
<dbReference type="PANTHER" id="PTHR45695:SF9">
    <property type="entry name" value="LEUCOKININ RECEPTOR"/>
    <property type="match status" value="1"/>
</dbReference>
<dbReference type="Pfam" id="PF00001">
    <property type="entry name" value="7tm_1"/>
    <property type="match status" value="1"/>
</dbReference>
<evidence type="ECO:0000256" key="7">
    <source>
        <dbReference type="ARBA" id="ARBA00023170"/>
    </source>
</evidence>
<dbReference type="FunFam" id="1.20.1070.10:FF:000291">
    <property type="entry name" value="Predicted protein"/>
    <property type="match status" value="1"/>
</dbReference>
<feature type="non-terminal residue" evidence="12">
    <location>
        <position position="299"/>
    </location>
</feature>
<dbReference type="SMART" id="SM01381">
    <property type="entry name" value="7TM_GPCR_Srsx"/>
    <property type="match status" value="1"/>
</dbReference>
<evidence type="ECO:0000313" key="12">
    <source>
        <dbReference type="EMBL" id="ELU14821.1"/>
    </source>
</evidence>
<dbReference type="CDD" id="cd14993">
    <property type="entry name" value="7tmA_CCKR-like"/>
    <property type="match status" value="1"/>
</dbReference>
<dbReference type="PROSITE" id="PS50262">
    <property type="entry name" value="G_PROTEIN_RECEP_F1_2"/>
    <property type="match status" value="1"/>
</dbReference>
<evidence type="ECO:0000256" key="6">
    <source>
        <dbReference type="ARBA" id="ARBA00023136"/>
    </source>
</evidence>
<dbReference type="HOGENOM" id="CLU_009579_6_1_1"/>
<evidence type="ECO:0000256" key="4">
    <source>
        <dbReference type="ARBA" id="ARBA00022989"/>
    </source>
</evidence>
<dbReference type="STRING" id="283909.R7VEU5"/>
<feature type="transmembrane region" description="Helical" evidence="10">
    <location>
        <begin position="212"/>
        <end position="232"/>
    </location>
</feature>
<feature type="transmembrane region" description="Helical" evidence="10">
    <location>
        <begin position="6"/>
        <end position="26"/>
    </location>
</feature>
<dbReference type="InterPro" id="IPR017452">
    <property type="entry name" value="GPCR_Rhodpsn_7TM"/>
</dbReference>
<feature type="transmembrane region" description="Helical" evidence="10">
    <location>
        <begin position="252"/>
        <end position="279"/>
    </location>
</feature>
<protein>
    <recommendedName>
        <fullName evidence="11">G-protein coupled receptors family 1 profile domain-containing protein</fullName>
    </recommendedName>
</protein>
<dbReference type="OMA" id="AIFLCCY"/>
<organism evidence="12">
    <name type="scientific">Capitella teleta</name>
    <name type="common">Polychaete worm</name>
    <dbReference type="NCBI Taxonomy" id="283909"/>
    <lineage>
        <taxon>Eukaryota</taxon>
        <taxon>Metazoa</taxon>
        <taxon>Spiralia</taxon>
        <taxon>Lophotrochozoa</taxon>
        <taxon>Annelida</taxon>
        <taxon>Polychaeta</taxon>
        <taxon>Sedentaria</taxon>
        <taxon>Scolecida</taxon>
        <taxon>Capitellidae</taxon>
        <taxon>Capitella</taxon>
    </lineage>
</organism>
<dbReference type="PANTHER" id="PTHR45695">
    <property type="entry name" value="LEUCOKININ RECEPTOR-RELATED"/>
    <property type="match status" value="1"/>
</dbReference>
<keyword evidence="5 9" id="KW-0297">G-protein coupled receptor</keyword>